<organism evidence="3 4">
    <name type="scientific">Ancylobacter vacuolatus</name>
    <dbReference type="NCBI Taxonomy" id="223389"/>
    <lineage>
        <taxon>Bacteria</taxon>
        <taxon>Pseudomonadati</taxon>
        <taxon>Pseudomonadota</taxon>
        <taxon>Alphaproteobacteria</taxon>
        <taxon>Hyphomicrobiales</taxon>
        <taxon>Xanthobacteraceae</taxon>
        <taxon>Ancylobacter</taxon>
    </lineage>
</organism>
<evidence type="ECO:0000313" key="4">
    <source>
        <dbReference type="Proteomes" id="UP001238467"/>
    </source>
</evidence>
<evidence type="ECO:0000256" key="1">
    <source>
        <dbReference type="SAM" id="MobiDB-lite"/>
    </source>
</evidence>
<gene>
    <name evidence="3" type="ORF">J2S76_004120</name>
</gene>
<dbReference type="EMBL" id="JAUSUH010000012">
    <property type="protein sequence ID" value="MDQ0349669.1"/>
    <property type="molecule type" value="Genomic_DNA"/>
</dbReference>
<proteinExistence type="predicted"/>
<accession>A0ABU0DMK1</accession>
<name>A0ABU0DMK1_9HYPH</name>
<feature type="signal peptide" evidence="2">
    <location>
        <begin position="1"/>
        <end position="25"/>
    </location>
</feature>
<protein>
    <submittedName>
        <fullName evidence="3">Uncharacterized protein</fullName>
    </submittedName>
</protein>
<feature type="region of interest" description="Disordered" evidence="1">
    <location>
        <begin position="45"/>
        <end position="79"/>
    </location>
</feature>
<reference evidence="3 4" key="1">
    <citation type="submission" date="2023-07" db="EMBL/GenBank/DDBJ databases">
        <title>Genomic Encyclopedia of Type Strains, Phase IV (KMG-IV): sequencing the most valuable type-strain genomes for metagenomic binning, comparative biology and taxonomic classification.</title>
        <authorList>
            <person name="Goeker M."/>
        </authorList>
    </citation>
    <scope>NUCLEOTIDE SEQUENCE [LARGE SCALE GENOMIC DNA]</scope>
    <source>
        <strain evidence="3 4">DSM 1277</strain>
    </source>
</reference>
<sequence length="79" mass="7995">MNVHSRIFGSIPTAAALLSAPAVQAGPQPDPLLSGFVVGVAVDTRATTAPEPPPSYASPGGAWHAQPDHGDHDADVSDE</sequence>
<dbReference type="Proteomes" id="UP001238467">
    <property type="component" value="Unassembled WGS sequence"/>
</dbReference>
<evidence type="ECO:0000256" key="2">
    <source>
        <dbReference type="SAM" id="SignalP"/>
    </source>
</evidence>
<keyword evidence="2" id="KW-0732">Signal</keyword>
<evidence type="ECO:0000313" key="3">
    <source>
        <dbReference type="EMBL" id="MDQ0349669.1"/>
    </source>
</evidence>
<feature type="chain" id="PRO_5045881380" evidence="2">
    <location>
        <begin position="26"/>
        <end position="79"/>
    </location>
</feature>
<keyword evidence="4" id="KW-1185">Reference proteome</keyword>
<feature type="compositionally biased region" description="Basic and acidic residues" evidence="1">
    <location>
        <begin position="66"/>
        <end position="79"/>
    </location>
</feature>
<comment type="caution">
    <text evidence="3">The sequence shown here is derived from an EMBL/GenBank/DDBJ whole genome shotgun (WGS) entry which is preliminary data.</text>
</comment>